<feature type="signal peptide" evidence="1">
    <location>
        <begin position="1"/>
        <end position="37"/>
    </location>
</feature>
<protein>
    <submittedName>
        <fullName evidence="2">Uncharacterized protein YraI</fullName>
    </submittedName>
</protein>
<evidence type="ECO:0000256" key="1">
    <source>
        <dbReference type="SAM" id="SignalP"/>
    </source>
</evidence>
<dbReference type="RefSeq" id="WP_185042438.1">
    <property type="nucleotide sequence ID" value="NZ_BAABFG010000005.1"/>
</dbReference>
<dbReference type="EMBL" id="JACHNB010000001">
    <property type="protein sequence ID" value="MBB4742017.1"/>
    <property type="molecule type" value="Genomic_DNA"/>
</dbReference>
<dbReference type="AlphaFoldDB" id="A0A7W7H170"/>
<organism evidence="2 3">
    <name type="scientific">Actinoplanes octamycinicus</name>
    <dbReference type="NCBI Taxonomy" id="135948"/>
    <lineage>
        <taxon>Bacteria</taxon>
        <taxon>Bacillati</taxon>
        <taxon>Actinomycetota</taxon>
        <taxon>Actinomycetes</taxon>
        <taxon>Micromonosporales</taxon>
        <taxon>Micromonosporaceae</taxon>
        <taxon>Actinoplanes</taxon>
    </lineage>
</organism>
<reference evidence="2 3" key="1">
    <citation type="submission" date="2020-08" db="EMBL/GenBank/DDBJ databases">
        <title>Sequencing the genomes of 1000 actinobacteria strains.</title>
        <authorList>
            <person name="Klenk H.-P."/>
        </authorList>
    </citation>
    <scope>NUCLEOTIDE SEQUENCE [LARGE SCALE GENOMIC DNA]</scope>
    <source>
        <strain evidence="2 3">DSM 45809</strain>
    </source>
</reference>
<keyword evidence="1" id="KW-0732">Signal</keyword>
<evidence type="ECO:0000313" key="3">
    <source>
        <dbReference type="Proteomes" id="UP000546162"/>
    </source>
</evidence>
<comment type="caution">
    <text evidence="2">The sequence shown here is derived from an EMBL/GenBank/DDBJ whole genome shotgun (WGS) entry which is preliminary data.</text>
</comment>
<feature type="chain" id="PRO_5031061968" evidence="1">
    <location>
        <begin position="38"/>
        <end position="274"/>
    </location>
</feature>
<keyword evidence="3" id="KW-1185">Reference proteome</keyword>
<gene>
    <name evidence="2" type="ORF">BJY16_005476</name>
</gene>
<dbReference type="InterPro" id="IPR046181">
    <property type="entry name" value="DUF6209"/>
</dbReference>
<dbReference type="Pfam" id="PF19714">
    <property type="entry name" value="DUF6209"/>
    <property type="match status" value="1"/>
</dbReference>
<name>A0A7W7H170_9ACTN</name>
<dbReference type="Proteomes" id="UP000546162">
    <property type="component" value="Unassembled WGS sequence"/>
</dbReference>
<sequence>MQRTPGNTLRRPTLAAAARILVLSTAALLALATPAAAATTAGTPVLRFAADGTDRVDGTLEAGRSVLVDYDLARLAQCRNQYAGGDAWAIGVYYRIDGGPIATQPVSRLDENRHNVKAPVPIDLPLGAHDLELWFHAGDRAGCSEYDSRSGANYHYAIEQPAVATFRADWSESVSGPIRAGHGLAIRYDLARLPQCRETYNGMPAWRIDVHYRFDGGPVQSQALTGSSGEPVPATVDVAPGSRRIELWFQVTGQRSGCTAYDSDFGANYAYAVA</sequence>
<accession>A0A7W7H170</accession>
<evidence type="ECO:0000313" key="2">
    <source>
        <dbReference type="EMBL" id="MBB4742017.1"/>
    </source>
</evidence>
<proteinExistence type="predicted"/>